<dbReference type="RefSeq" id="WP_131611847.1">
    <property type="nucleotide sequence ID" value="NZ_SJSM01000025.1"/>
</dbReference>
<dbReference type="Proteomes" id="UP000291117">
    <property type="component" value="Unassembled WGS sequence"/>
</dbReference>
<comment type="caution">
    <text evidence="2">The sequence shown here is derived from an EMBL/GenBank/DDBJ whole genome shotgun (WGS) entry which is preliminary data.</text>
</comment>
<dbReference type="EMBL" id="SWDX01000003">
    <property type="protein sequence ID" value="TKC62222.1"/>
    <property type="molecule type" value="Genomic_DNA"/>
</dbReference>
<dbReference type="PROSITE" id="PS50075">
    <property type="entry name" value="CARRIER"/>
    <property type="match status" value="1"/>
</dbReference>
<dbReference type="OrthoDB" id="771003at2"/>
<protein>
    <submittedName>
        <fullName evidence="2">Acyl carrier protein</fullName>
    </submittedName>
</protein>
<dbReference type="SUPFAM" id="SSF47336">
    <property type="entry name" value="ACP-like"/>
    <property type="match status" value="1"/>
</dbReference>
<dbReference type="EMBL" id="SJSM01000025">
    <property type="protein sequence ID" value="TCC86696.1"/>
    <property type="molecule type" value="Genomic_DNA"/>
</dbReference>
<sequence length="87" mass="9889">MDKEELLTKLKEIVAPYTHDKDALATISPSTDFIKDLKINSANLVDVILDVEEEFDIEIDNLEMARMLNVGETVTIIEDKLKALDRK</sequence>
<accession>A0A4V2MHI8</accession>
<dbReference type="Pfam" id="PF00550">
    <property type="entry name" value="PP-binding"/>
    <property type="match status" value="1"/>
</dbReference>
<keyword evidence="4" id="KW-1185">Reference proteome</keyword>
<evidence type="ECO:0000313" key="3">
    <source>
        <dbReference type="EMBL" id="TKC62222.1"/>
    </source>
</evidence>
<evidence type="ECO:0000313" key="5">
    <source>
        <dbReference type="Proteomes" id="UP000309594"/>
    </source>
</evidence>
<dbReference type="Proteomes" id="UP000309594">
    <property type="component" value="Unassembled WGS sequence"/>
</dbReference>
<reference evidence="3 5" key="2">
    <citation type="submission" date="2019-04" db="EMBL/GenBank/DDBJ databases">
        <title>Pedobacter sp. RP-1-16 sp. nov., isolated from Arctic soil.</title>
        <authorList>
            <person name="Dahal R.H."/>
            <person name="Kim D.-U."/>
        </authorList>
    </citation>
    <scope>NUCLEOTIDE SEQUENCE [LARGE SCALE GENOMIC DNA]</scope>
    <source>
        <strain evidence="3 5">RP-1-16</strain>
    </source>
</reference>
<feature type="domain" description="Carrier" evidence="1">
    <location>
        <begin position="1"/>
        <end position="81"/>
    </location>
</feature>
<organism evidence="2 4">
    <name type="scientific">Pedobacter hiemivivus</name>
    <dbReference type="NCBI Taxonomy" id="2530454"/>
    <lineage>
        <taxon>Bacteria</taxon>
        <taxon>Pseudomonadati</taxon>
        <taxon>Bacteroidota</taxon>
        <taxon>Sphingobacteriia</taxon>
        <taxon>Sphingobacteriales</taxon>
        <taxon>Sphingobacteriaceae</taxon>
        <taxon>Pedobacter</taxon>
    </lineage>
</organism>
<reference evidence="2 4" key="1">
    <citation type="submission" date="2019-02" db="EMBL/GenBank/DDBJ databases">
        <title>Pedobacter sp. RP-3-8 sp. nov., isolated from Arctic soil.</title>
        <authorList>
            <person name="Dahal R.H."/>
        </authorList>
    </citation>
    <scope>NUCLEOTIDE SEQUENCE [LARGE SCALE GENOMIC DNA]</scope>
    <source>
        <strain evidence="2 4">RP-3-8</strain>
    </source>
</reference>
<dbReference type="InterPro" id="IPR009081">
    <property type="entry name" value="PP-bd_ACP"/>
</dbReference>
<gene>
    <name evidence="2" type="ORF">EZ444_23190</name>
    <name evidence="3" type="ORF">FBD94_08345</name>
</gene>
<evidence type="ECO:0000313" key="2">
    <source>
        <dbReference type="EMBL" id="TCC86696.1"/>
    </source>
</evidence>
<accession>A0A4U1GKX7</accession>
<dbReference type="InterPro" id="IPR036736">
    <property type="entry name" value="ACP-like_sf"/>
</dbReference>
<evidence type="ECO:0000313" key="4">
    <source>
        <dbReference type="Proteomes" id="UP000291117"/>
    </source>
</evidence>
<evidence type="ECO:0000259" key="1">
    <source>
        <dbReference type="PROSITE" id="PS50075"/>
    </source>
</evidence>
<dbReference type="Gene3D" id="1.10.1200.10">
    <property type="entry name" value="ACP-like"/>
    <property type="match status" value="1"/>
</dbReference>
<dbReference type="AlphaFoldDB" id="A0A4V2MHI8"/>
<proteinExistence type="predicted"/>
<name>A0A4V2MHI8_9SPHI</name>